<evidence type="ECO:0000313" key="2">
    <source>
        <dbReference type="EMBL" id="JAV77431.1"/>
    </source>
</evidence>
<evidence type="ECO:0000256" key="1">
    <source>
        <dbReference type="SAM" id="SignalP"/>
    </source>
</evidence>
<dbReference type="AlphaFoldDB" id="A0A1Y1LWB6"/>
<reference evidence="2" key="1">
    <citation type="journal article" date="2016" name="Sci. Rep.">
        <title>Molecular characterization of firefly nuptial gifts: a multi-omics approach sheds light on postcopulatory sexual selection.</title>
        <authorList>
            <person name="Al-Wathiqui N."/>
            <person name="Fallon T.R."/>
            <person name="South A."/>
            <person name="Weng J.K."/>
            <person name="Lewis S.M."/>
        </authorList>
    </citation>
    <scope>NUCLEOTIDE SEQUENCE</scope>
</reference>
<dbReference type="EMBL" id="GEZM01046201">
    <property type="protein sequence ID" value="JAV77431.1"/>
    <property type="molecule type" value="Transcribed_RNA"/>
</dbReference>
<accession>A0A1Y1LWB6</accession>
<protein>
    <submittedName>
        <fullName evidence="2">Uncharacterized protein</fullName>
    </submittedName>
</protein>
<dbReference type="EMBL" id="GEZM01046207">
    <property type="protein sequence ID" value="JAV77420.1"/>
    <property type="molecule type" value="Transcribed_RNA"/>
</dbReference>
<proteinExistence type="predicted"/>
<name>A0A1Y1LWB6_PHOPY</name>
<organism evidence="2">
    <name type="scientific">Photinus pyralis</name>
    <name type="common">Common eastern firefly</name>
    <name type="synonym">Lampyris pyralis</name>
    <dbReference type="NCBI Taxonomy" id="7054"/>
    <lineage>
        <taxon>Eukaryota</taxon>
        <taxon>Metazoa</taxon>
        <taxon>Ecdysozoa</taxon>
        <taxon>Arthropoda</taxon>
        <taxon>Hexapoda</taxon>
        <taxon>Insecta</taxon>
        <taxon>Pterygota</taxon>
        <taxon>Neoptera</taxon>
        <taxon>Endopterygota</taxon>
        <taxon>Coleoptera</taxon>
        <taxon>Polyphaga</taxon>
        <taxon>Elateriformia</taxon>
        <taxon>Elateroidea</taxon>
        <taxon>Lampyridae</taxon>
        <taxon>Lampyrinae</taxon>
        <taxon>Photinus</taxon>
    </lineage>
</organism>
<keyword evidence="1" id="KW-0732">Signal</keyword>
<feature type="chain" id="PRO_5011907426" evidence="1">
    <location>
        <begin position="19"/>
        <end position="151"/>
    </location>
</feature>
<sequence length="151" mass="17284">MNCVIVIVTSMFFNVIHMLPTEFVAHKVFKRGLLPERLPGREEAFFEIEKPSLYNSAQVIASNIIKPTPIVDTISEADKYGNTGEQFKPVGNLITGSFQKISRVINAVVDVSFYQSIVPVYESILLLFMSTYHHSVRIETLWYHVFYSCFK</sequence>
<feature type="signal peptide" evidence="1">
    <location>
        <begin position="1"/>
        <end position="18"/>
    </location>
</feature>